<organism evidence="2 3">
    <name type="scientific">Portunus trituberculatus</name>
    <name type="common">Swimming crab</name>
    <name type="synonym">Neptunus trituberculatus</name>
    <dbReference type="NCBI Taxonomy" id="210409"/>
    <lineage>
        <taxon>Eukaryota</taxon>
        <taxon>Metazoa</taxon>
        <taxon>Ecdysozoa</taxon>
        <taxon>Arthropoda</taxon>
        <taxon>Crustacea</taxon>
        <taxon>Multicrustacea</taxon>
        <taxon>Malacostraca</taxon>
        <taxon>Eumalacostraca</taxon>
        <taxon>Eucarida</taxon>
        <taxon>Decapoda</taxon>
        <taxon>Pleocyemata</taxon>
        <taxon>Brachyura</taxon>
        <taxon>Eubrachyura</taxon>
        <taxon>Portunoidea</taxon>
        <taxon>Portunidae</taxon>
        <taxon>Portuninae</taxon>
        <taxon>Portunus</taxon>
    </lineage>
</organism>
<dbReference type="InterPro" id="IPR006578">
    <property type="entry name" value="MADF-dom"/>
</dbReference>
<dbReference type="AlphaFoldDB" id="A0A5B7IMS5"/>
<accession>A0A5B7IMS5</accession>
<comment type="caution">
    <text evidence="2">The sequence shown here is derived from an EMBL/GenBank/DDBJ whole genome shotgun (WGS) entry which is preliminary data.</text>
</comment>
<dbReference type="EMBL" id="VSRR010061074">
    <property type="protein sequence ID" value="MPC82916.1"/>
    <property type="molecule type" value="Genomic_DNA"/>
</dbReference>
<keyword evidence="3" id="KW-1185">Reference proteome</keyword>
<sequence length="145" mass="16696">MSSVSPCSRNNCFRATIFKICAPGSPFPRSQARRCLAPEFSRCLDLALPFSHRKTQCNDDDYTVIMSCDLMWSRPAIVLLCEMVESHRCLWDPKNADYPKHKLRLKLFADITQDIDSVSNNGQFDWMEQGIFHNLSLIYMIERGA</sequence>
<dbReference type="Proteomes" id="UP000324222">
    <property type="component" value="Unassembled WGS sequence"/>
</dbReference>
<evidence type="ECO:0000313" key="3">
    <source>
        <dbReference type="Proteomes" id="UP000324222"/>
    </source>
</evidence>
<proteinExistence type="predicted"/>
<evidence type="ECO:0000259" key="1">
    <source>
        <dbReference type="Pfam" id="PF10545"/>
    </source>
</evidence>
<evidence type="ECO:0000313" key="2">
    <source>
        <dbReference type="EMBL" id="MPC82916.1"/>
    </source>
</evidence>
<name>A0A5B7IMS5_PORTR</name>
<reference evidence="2 3" key="1">
    <citation type="submission" date="2019-05" db="EMBL/GenBank/DDBJ databases">
        <title>Another draft genome of Portunus trituberculatus and its Hox gene families provides insights of decapod evolution.</title>
        <authorList>
            <person name="Jeong J.-H."/>
            <person name="Song I."/>
            <person name="Kim S."/>
            <person name="Choi T."/>
            <person name="Kim D."/>
            <person name="Ryu S."/>
            <person name="Kim W."/>
        </authorList>
    </citation>
    <scope>NUCLEOTIDE SEQUENCE [LARGE SCALE GENOMIC DNA]</scope>
    <source>
        <tissue evidence="2">Muscle</tissue>
    </source>
</reference>
<feature type="domain" description="MADF" evidence="1">
    <location>
        <begin position="80"/>
        <end position="119"/>
    </location>
</feature>
<dbReference type="Pfam" id="PF10545">
    <property type="entry name" value="MADF_DNA_bdg"/>
    <property type="match status" value="1"/>
</dbReference>
<gene>
    <name evidence="2" type="ORF">E2C01_077605</name>
</gene>
<protein>
    <recommendedName>
        <fullName evidence="1">MADF domain-containing protein</fullName>
    </recommendedName>
</protein>